<feature type="transmembrane region" description="Helical" evidence="9">
    <location>
        <begin position="55"/>
        <end position="73"/>
    </location>
</feature>
<keyword evidence="7" id="KW-0067">ATP-binding</keyword>
<dbReference type="InterPro" id="IPR050482">
    <property type="entry name" value="Sensor_HK_TwoCompSys"/>
</dbReference>
<keyword evidence="9" id="KW-0472">Membrane</keyword>
<feature type="transmembrane region" description="Helical" evidence="9">
    <location>
        <begin position="154"/>
        <end position="175"/>
    </location>
</feature>
<feature type="domain" description="Signal transduction histidine kinase subgroup 3 dimerisation and phosphoacceptor" evidence="11">
    <location>
        <begin position="207"/>
        <end position="272"/>
    </location>
</feature>
<proteinExistence type="predicted"/>
<dbReference type="Pfam" id="PF07730">
    <property type="entry name" value="HisKA_3"/>
    <property type="match status" value="1"/>
</dbReference>
<organism evidence="12 13">
    <name type="scientific">Brachybacterium hainanense</name>
    <dbReference type="NCBI Taxonomy" id="1541174"/>
    <lineage>
        <taxon>Bacteria</taxon>
        <taxon>Bacillati</taxon>
        <taxon>Actinomycetota</taxon>
        <taxon>Actinomycetes</taxon>
        <taxon>Micrococcales</taxon>
        <taxon>Dermabacteraceae</taxon>
        <taxon>Brachybacterium</taxon>
    </lineage>
</organism>
<gene>
    <name evidence="12" type="ORF">ACFFF6_07110</name>
</gene>
<dbReference type="InterPro" id="IPR003594">
    <property type="entry name" value="HATPase_dom"/>
</dbReference>
<dbReference type="CDD" id="cd16917">
    <property type="entry name" value="HATPase_UhpB-NarQ-NarX-like"/>
    <property type="match status" value="1"/>
</dbReference>
<accession>A0ABV6R9Q4</accession>
<keyword evidence="13" id="KW-1185">Reference proteome</keyword>
<dbReference type="EMBL" id="JBHLSV010000006">
    <property type="protein sequence ID" value="MFC0673720.1"/>
    <property type="molecule type" value="Genomic_DNA"/>
</dbReference>
<feature type="transmembrane region" description="Helical" evidence="9">
    <location>
        <begin position="85"/>
        <end position="118"/>
    </location>
</feature>
<comment type="catalytic activity">
    <reaction evidence="1">
        <text>ATP + protein L-histidine = ADP + protein N-phospho-L-histidine.</text>
        <dbReference type="EC" id="2.7.13.3"/>
    </reaction>
</comment>
<sequence>MSDSLASSSFSSTVTGGPAGHRRILPALQLLVLLSLGFSAYGLVPRVRTDASHAALLVGWALLVVLLAAAWAVRARARRPQVRAAVSLLVIALATPVALLGTVGFTAPVLILAVALTVLDINASAGYVATACISVLGLVLVLVSGAPAPDVVDAVLMVAPLAVLLLFGVALGLALRGYEERLAQDAEVIARLRHAAETEKELLLADERTRSARDLHDGLGHRLTLVSMSLEYAERIRVRDPQAAWTEIGEARDAAHGALTEMRTWVRALSPVRDPSARGAAALEAIAESFRGTGLAVQVTVADCADARLTADEVLSLQVYRTVQEGLTNALRHSRARTVDIRADLADGDVILSMSNDMDELARARVPQGPAEPGFGLRSIADRAELCGGSLRADREGDRFVLELRLRGVC</sequence>
<evidence type="ECO:0000313" key="13">
    <source>
        <dbReference type="Proteomes" id="UP001589793"/>
    </source>
</evidence>
<evidence type="ECO:0000256" key="9">
    <source>
        <dbReference type="SAM" id="Phobius"/>
    </source>
</evidence>
<keyword evidence="5" id="KW-0547">Nucleotide-binding</keyword>
<dbReference type="Pfam" id="PF02518">
    <property type="entry name" value="HATPase_c"/>
    <property type="match status" value="1"/>
</dbReference>
<dbReference type="Proteomes" id="UP001589793">
    <property type="component" value="Unassembled WGS sequence"/>
</dbReference>
<evidence type="ECO:0000313" key="12">
    <source>
        <dbReference type="EMBL" id="MFC0673720.1"/>
    </source>
</evidence>
<keyword evidence="4" id="KW-0808">Transferase</keyword>
<comment type="caution">
    <text evidence="12">The sequence shown here is derived from an EMBL/GenBank/DDBJ whole genome shotgun (WGS) entry which is preliminary data.</text>
</comment>
<keyword evidence="8" id="KW-0902">Two-component regulatory system</keyword>
<keyword evidence="9" id="KW-0812">Transmembrane</keyword>
<dbReference type="Gene3D" id="1.20.5.1930">
    <property type="match status" value="1"/>
</dbReference>
<dbReference type="InterPro" id="IPR011712">
    <property type="entry name" value="Sig_transdc_His_kin_sub3_dim/P"/>
</dbReference>
<dbReference type="PANTHER" id="PTHR24421">
    <property type="entry name" value="NITRATE/NITRITE SENSOR PROTEIN NARX-RELATED"/>
    <property type="match status" value="1"/>
</dbReference>
<evidence type="ECO:0000256" key="2">
    <source>
        <dbReference type="ARBA" id="ARBA00012438"/>
    </source>
</evidence>
<feature type="transmembrane region" description="Helical" evidence="9">
    <location>
        <begin position="24"/>
        <end position="43"/>
    </location>
</feature>
<evidence type="ECO:0000256" key="7">
    <source>
        <dbReference type="ARBA" id="ARBA00022840"/>
    </source>
</evidence>
<keyword evidence="9" id="KW-1133">Transmembrane helix</keyword>
<dbReference type="GO" id="GO:0016301">
    <property type="term" value="F:kinase activity"/>
    <property type="evidence" value="ECO:0007669"/>
    <property type="project" value="UniProtKB-KW"/>
</dbReference>
<evidence type="ECO:0000256" key="5">
    <source>
        <dbReference type="ARBA" id="ARBA00022741"/>
    </source>
</evidence>
<evidence type="ECO:0000256" key="4">
    <source>
        <dbReference type="ARBA" id="ARBA00022679"/>
    </source>
</evidence>
<dbReference type="EC" id="2.7.13.3" evidence="2"/>
<feature type="domain" description="Histidine kinase/HSP90-like ATPase" evidence="10">
    <location>
        <begin position="317"/>
        <end position="407"/>
    </location>
</feature>
<keyword evidence="6 12" id="KW-0418">Kinase</keyword>
<protein>
    <recommendedName>
        <fullName evidence="2">histidine kinase</fullName>
        <ecNumber evidence="2">2.7.13.3</ecNumber>
    </recommendedName>
</protein>
<evidence type="ECO:0000259" key="10">
    <source>
        <dbReference type="Pfam" id="PF02518"/>
    </source>
</evidence>
<evidence type="ECO:0000256" key="3">
    <source>
        <dbReference type="ARBA" id="ARBA00022553"/>
    </source>
</evidence>
<evidence type="ECO:0000256" key="8">
    <source>
        <dbReference type="ARBA" id="ARBA00023012"/>
    </source>
</evidence>
<evidence type="ECO:0000259" key="11">
    <source>
        <dbReference type="Pfam" id="PF07730"/>
    </source>
</evidence>
<keyword evidence="3" id="KW-0597">Phosphoprotein</keyword>
<dbReference type="SUPFAM" id="SSF55874">
    <property type="entry name" value="ATPase domain of HSP90 chaperone/DNA topoisomerase II/histidine kinase"/>
    <property type="match status" value="1"/>
</dbReference>
<dbReference type="InterPro" id="IPR036890">
    <property type="entry name" value="HATPase_C_sf"/>
</dbReference>
<evidence type="ECO:0000256" key="6">
    <source>
        <dbReference type="ARBA" id="ARBA00022777"/>
    </source>
</evidence>
<evidence type="ECO:0000256" key="1">
    <source>
        <dbReference type="ARBA" id="ARBA00000085"/>
    </source>
</evidence>
<dbReference type="PANTHER" id="PTHR24421:SF10">
    <property type="entry name" value="NITRATE_NITRITE SENSOR PROTEIN NARQ"/>
    <property type="match status" value="1"/>
</dbReference>
<reference evidence="12 13" key="1">
    <citation type="submission" date="2024-09" db="EMBL/GenBank/DDBJ databases">
        <authorList>
            <person name="Sun Q."/>
            <person name="Mori K."/>
        </authorList>
    </citation>
    <scope>NUCLEOTIDE SEQUENCE [LARGE SCALE GENOMIC DNA]</scope>
    <source>
        <strain evidence="12 13">CICC 10874</strain>
    </source>
</reference>
<dbReference type="RefSeq" id="WP_376979507.1">
    <property type="nucleotide sequence ID" value="NZ_JBHLSV010000006.1"/>
</dbReference>
<name>A0ABV6R9Q4_9MICO</name>
<dbReference type="Gene3D" id="3.30.565.10">
    <property type="entry name" value="Histidine kinase-like ATPase, C-terminal domain"/>
    <property type="match status" value="1"/>
</dbReference>
<feature type="transmembrane region" description="Helical" evidence="9">
    <location>
        <begin position="125"/>
        <end position="148"/>
    </location>
</feature>